<dbReference type="PANTHER" id="PTHR12872:SF1">
    <property type="entry name" value="ALPHA-N-ACETYLGLUCOSAMINIDASE"/>
    <property type="match status" value="1"/>
</dbReference>
<keyword evidence="13" id="KW-1185">Reference proteome</keyword>
<feature type="domain" description="Alpha-N-acetylglucosaminidase C-terminal" evidence="11">
    <location>
        <begin position="527"/>
        <end position="789"/>
    </location>
</feature>
<dbReference type="Gene3D" id="3.20.20.80">
    <property type="entry name" value="Glycosidases"/>
    <property type="match status" value="1"/>
</dbReference>
<keyword evidence="1" id="KW-0732">Signal</keyword>
<dbReference type="EMBL" id="JAEAOA010000665">
    <property type="protein sequence ID" value="KAK3591262.1"/>
    <property type="molecule type" value="Genomic_DNA"/>
</dbReference>
<accession>A0AAE0SFT0</accession>
<evidence type="ECO:0000256" key="8">
    <source>
        <dbReference type="ARBA" id="ARBA00072202"/>
    </source>
</evidence>
<proteinExistence type="inferred from homology"/>
<evidence type="ECO:0000259" key="10">
    <source>
        <dbReference type="Pfam" id="PF12971"/>
    </source>
</evidence>
<dbReference type="FunFam" id="3.20.20.80:FF:000107">
    <property type="entry name" value="Alpha-N-acetylglucosaminidase family"/>
    <property type="match status" value="1"/>
</dbReference>
<dbReference type="Pfam" id="PF12972">
    <property type="entry name" value="NAGLU_C"/>
    <property type="match status" value="1"/>
</dbReference>
<evidence type="ECO:0000256" key="7">
    <source>
        <dbReference type="ARBA" id="ARBA00066522"/>
    </source>
</evidence>
<dbReference type="Proteomes" id="UP001195483">
    <property type="component" value="Unassembled WGS sequence"/>
</dbReference>
<sequence>MHGTYLTTVILRHEGRTLQDNVKVKNEKSHDRRKAAWEVTALLFQMESNTRKFISLMNWLLLAKLVLARQDFPLDHLRPKISLHDQRQAAQDLIDRVLGDRGKAFQVVLRPPPGPTNLDIFTLLSDGKKVTITATSGIAAAMGFYYYLKNYCNCQYTWAGAQLHLPDPLPVITSPGKTVRATDRFRYYQNVCTVSYSFVWWSWERWEREIDWMAMNGINLPLAFTGQEAIFQRVYIKLGFTKEDLEAHFGGAAFLAWARMGNMEGWGGPLAQTWIDAQLILQHQILTRMRSLGMIPVVPGFAGHVPKAISRLYPDSKYIVNGNWCGFPRQYCCTYLLEFTDPLFQTIGTMFIQEMEAEFGLDHVYNADSFNELTPKSSDPDYIRSSGKAIYNAMVQADPEAIWLMQGWLFQSSFWKPPQIEALLTSVPQGKMIVLDLFAEISPIYSRTNSFYGQPFIWCMLHNFGGTIELFGDIESINKGPFYARMFPNSTMVGTGLTPEGINQNEIVYELMNENAWASGPWNLTEWVSHFALSRYGTSDENIDMAWQLLKKSVYNNTGNFDGHSFDVVLTTRPRLIPPLNHKIWYNTSDLYQAWSYLVKASASASLQNNTLFRYDLVDVTRNSLQILSIMYYVEIASAYNNNDSIKLQDGGTKLLKLLDDLDVLLGSDSHFLLGNWIKDARQWGENETEQDLLEYNARNQITLWGPNGEIRDYAAKQWSGLIAGYYKPRWELFINNLIACLAKGTKFDQTKFNEDNFLQVEQPFTFSKTEYPSQPKGDSIPIVLDIYTRYYPDTQSEFFNHLLKFSMEGKKGFMKKAKKWMIKQWHHYSREWKYYDSVKDIPNMPW</sequence>
<dbReference type="GO" id="GO:0004561">
    <property type="term" value="F:alpha-N-acetylglucosaminidase activity"/>
    <property type="evidence" value="ECO:0007669"/>
    <property type="project" value="UniProtKB-EC"/>
</dbReference>
<reference evidence="12" key="3">
    <citation type="submission" date="2023-05" db="EMBL/GenBank/DDBJ databases">
        <authorList>
            <person name="Smith C.H."/>
        </authorList>
    </citation>
    <scope>NUCLEOTIDE SEQUENCE</scope>
    <source>
        <strain evidence="12">CHS0354</strain>
        <tissue evidence="12">Mantle</tissue>
    </source>
</reference>
<dbReference type="AlphaFoldDB" id="A0AAE0SFT0"/>
<gene>
    <name evidence="12" type="ORF">CHS0354_010627</name>
</gene>
<evidence type="ECO:0000259" key="9">
    <source>
        <dbReference type="Pfam" id="PF05089"/>
    </source>
</evidence>
<evidence type="ECO:0000259" key="11">
    <source>
        <dbReference type="Pfam" id="PF12972"/>
    </source>
</evidence>
<dbReference type="InterPro" id="IPR024733">
    <property type="entry name" value="NAGLU_tim-barrel"/>
</dbReference>
<dbReference type="Pfam" id="PF05089">
    <property type="entry name" value="NAGLU"/>
    <property type="match status" value="1"/>
</dbReference>
<evidence type="ECO:0000256" key="4">
    <source>
        <dbReference type="ARBA" id="ARBA00023295"/>
    </source>
</evidence>
<name>A0AAE0SFT0_9BIVA</name>
<dbReference type="Gene3D" id="3.30.379.10">
    <property type="entry name" value="Chitobiase/beta-hexosaminidase domain 2-like"/>
    <property type="match status" value="1"/>
</dbReference>
<comment type="caution">
    <text evidence="12">The sequence shown here is derived from an EMBL/GenBank/DDBJ whole genome shotgun (WGS) entry which is preliminary data.</text>
</comment>
<evidence type="ECO:0000256" key="2">
    <source>
        <dbReference type="ARBA" id="ARBA00022801"/>
    </source>
</evidence>
<dbReference type="InterPro" id="IPR029018">
    <property type="entry name" value="Hex-like_dom2"/>
</dbReference>
<reference evidence="12" key="1">
    <citation type="journal article" date="2021" name="Genome Biol. Evol.">
        <title>A High-Quality Reference Genome for a Parasitic Bivalve with Doubly Uniparental Inheritance (Bivalvia: Unionida).</title>
        <authorList>
            <person name="Smith C.H."/>
        </authorList>
    </citation>
    <scope>NUCLEOTIDE SEQUENCE</scope>
    <source>
        <strain evidence="12">CHS0354</strain>
    </source>
</reference>
<keyword evidence="2" id="KW-0378">Hydrolase</keyword>
<keyword evidence="4" id="KW-0326">Glycosidase</keyword>
<evidence type="ECO:0000313" key="12">
    <source>
        <dbReference type="EMBL" id="KAK3591262.1"/>
    </source>
</evidence>
<dbReference type="Gene3D" id="1.20.120.670">
    <property type="entry name" value="N-acetyl-b-d-glucoasminidase"/>
    <property type="match status" value="1"/>
</dbReference>
<feature type="domain" description="Alpha-N-acetylglucosaminidase N-terminal" evidence="10">
    <location>
        <begin position="88"/>
        <end position="170"/>
    </location>
</feature>
<dbReference type="Pfam" id="PF12971">
    <property type="entry name" value="NAGLU_N"/>
    <property type="match status" value="1"/>
</dbReference>
<dbReference type="GO" id="GO:0048731">
    <property type="term" value="P:system development"/>
    <property type="evidence" value="ECO:0007669"/>
    <property type="project" value="UniProtKB-ARBA"/>
</dbReference>
<comment type="similarity">
    <text evidence="6">Belongs to the glycosyl hydrolase 89 family.</text>
</comment>
<evidence type="ECO:0000313" key="13">
    <source>
        <dbReference type="Proteomes" id="UP001195483"/>
    </source>
</evidence>
<evidence type="ECO:0000256" key="1">
    <source>
        <dbReference type="ARBA" id="ARBA00022729"/>
    </source>
</evidence>
<feature type="domain" description="Alpha-N-acetylglucosaminidase tim-barrel" evidence="9">
    <location>
        <begin position="186"/>
        <end position="518"/>
    </location>
</feature>
<dbReference type="InterPro" id="IPR024240">
    <property type="entry name" value="NAGLU_N"/>
</dbReference>
<organism evidence="12 13">
    <name type="scientific">Potamilus streckersoni</name>
    <dbReference type="NCBI Taxonomy" id="2493646"/>
    <lineage>
        <taxon>Eukaryota</taxon>
        <taxon>Metazoa</taxon>
        <taxon>Spiralia</taxon>
        <taxon>Lophotrochozoa</taxon>
        <taxon>Mollusca</taxon>
        <taxon>Bivalvia</taxon>
        <taxon>Autobranchia</taxon>
        <taxon>Heteroconchia</taxon>
        <taxon>Palaeoheterodonta</taxon>
        <taxon>Unionida</taxon>
        <taxon>Unionoidea</taxon>
        <taxon>Unionidae</taxon>
        <taxon>Ambleminae</taxon>
        <taxon>Lampsilini</taxon>
        <taxon>Potamilus</taxon>
    </lineage>
</organism>
<protein>
    <recommendedName>
        <fullName evidence="8">Alpha-N-acetylglucosaminidase</fullName>
        <ecNumber evidence="7">3.2.1.50</ecNumber>
    </recommendedName>
</protein>
<evidence type="ECO:0000256" key="3">
    <source>
        <dbReference type="ARBA" id="ARBA00023180"/>
    </source>
</evidence>
<dbReference type="PANTHER" id="PTHR12872">
    <property type="entry name" value="ALPHA-N-ACETYLGLUCOSAMINIDASE"/>
    <property type="match status" value="1"/>
</dbReference>
<reference evidence="12" key="2">
    <citation type="journal article" date="2021" name="Genome Biol. Evol.">
        <title>Developing a high-quality reference genome for a parasitic bivalve with doubly uniparental inheritance (Bivalvia: Unionida).</title>
        <authorList>
            <person name="Smith C.H."/>
        </authorList>
    </citation>
    <scope>NUCLEOTIDE SEQUENCE</scope>
    <source>
        <strain evidence="12">CHS0354</strain>
        <tissue evidence="12">Mantle</tissue>
    </source>
</reference>
<evidence type="ECO:0000256" key="5">
    <source>
        <dbReference type="ARBA" id="ARBA00052030"/>
    </source>
</evidence>
<keyword evidence="3" id="KW-0325">Glycoprotein</keyword>
<comment type="catalytic activity">
    <reaction evidence="5">
        <text>Hydrolysis of terminal non-reducing N-acetyl-D-glucosamine residues in N-acetyl-alpha-D-glucosaminides.</text>
        <dbReference type="EC" id="3.2.1.50"/>
    </reaction>
</comment>
<dbReference type="EC" id="3.2.1.50" evidence="7"/>
<dbReference type="InterPro" id="IPR024732">
    <property type="entry name" value="NAGLU_C"/>
</dbReference>
<evidence type="ECO:0000256" key="6">
    <source>
        <dbReference type="ARBA" id="ARBA00060996"/>
    </source>
</evidence>
<dbReference type="InterPro" id="IPR007781">
    <property type="entry name" value="NAGLU"/>
</dbReference>